<dbReference type="STRING" id="1227497.C491_21146"/>
<dbReference type="CDD" id="cd14726">
    <property type="entry name" value="TraB_PrgY-like"/>
    <property type="match status" value="1"/>
</dbReference>
<dbReference type="RefSeq" id="WP_005559858.1">
    <property type="nucleotide sequence ID" value="NZ_AOIB01000043.1"/>
</dbReference>
<dbReference type="InterPro" id="IPR002816">
    <property type="entry name" value="TraB/PrgY/GumN_fam"/>
</dbReference>
<evidence type="ECO:0000313" key="1">
    <source>
        <dbReference type="EMBL" id="ELY53436.1"/>
    </source>
</evidence>
<dbReference type="Pfam" id="PF01963">
    <property type="entry name" value="TraB_PrgY_gumN"/>
    <property type="match status" value="1"/>
</dbReference>
<dbReference type="InterPro" id="IPR046345">
    <property type="entry name" value="TraB_PrgY-like"/>
</dbReference>
<dbReference type="AlphaFoldDB" id="L9WW79"/>
<dbReference type="Proteomes" id="UP000011688">
    <property type="component" value="Unassembled WGS sequence"/>
</dbReference>
<reference evidence="1 2" key="1">
    <citation type="journal article" date="2014" name="PLoS Genet.">
        <title>Phylogenetically driven sequencing of extremely halophilic archaea reveals strategies for static and dynamic osmo-response.</title>
        <authorList>
            <person name="Becker E.A."/>
            <person name="Seitzer P.M."/>
            <person name="Tritt A."/>
            <person name="Larsen D."/>
            <person name="Krusor M."/>
            <person name="Yao A.I."/>
            <person name="Wu D."/>
            <person name="Madern D."/>
            <person name="Eisen J.A."/>
            <person name="Darling A.E."/>
            <person name="Facciotti M.T."/>
        </authorList>
    </citation>
    <scope>NUCLEOTIDE SEQUENCE [LARGE SCALE GENOMIC DNA]</scope>
    <source>
        <strain evidence="1 2">DSM 10524</strain>
    </source>
</reference>
<evidence type="ECO:0000313" key="2">
    <source>
        <dbReference type="Proteomes" id="UP000011688"/>
    </source>
</evidence>
<dbReference type="PANTHER" id="PTHR21530">
    <property type="entry name" value="PHEROMONE SHUTDOWN PROTEIN"/>
    <property type="match status" value="1"/>
</dbReference>
<dbReference type="OrthoDB" id="185689at2157"/>
<gene>
    <name evidence="1" type="ORF">C491_21146</name>
</gene>
<protein>
    <submittedName>
        <fullName evidence="1">TraB family protein</fullName>
    </submittedName>
</protein>
<dbReference type="PATRIC" id="fig|1227497.3.peg.4331"/>
<dbReference type="EMBL" id="AOIB01000043">
    <property type="protein sequence ID" value="ELY53436.1"/>
    <property type="molecule type" value="Genomic_DNA"/>
</dbReference>
<keyword evidence="2" id="KW-1185">Reference proteome</keyword>
<proteinExistence type="predicted"/>
<name>L9WW79_9EURY</name>
<dbReference type="PANTHER" id="PTHR21530:SF7">
    <property type="entry name" value="TRAB DOMAIN-CONTAINING PROTEIN"/>
    <property type="match status" value="1"/>
</dbReference>
<dbReference type="eggNOG" id="arCOG02142">
    <property type="taxonomic scope" value="Archaea"/>
</dbReference>
<sequence>MSAQGSITFVPSVHFSPTHRRRVRETIRAEAPDLVAVELDEFRFEHLDRDRRPTFDDVARTFPSTPAAATYGAITALQRTVVRLSGLDPETTDMEAAIETAAELDTEIALIDERIAKTLAELSSRVSLETLPKLCLRMQRLGPQMQAAQIESLTQPVDEIEHGDDVQPAIDQLRQLLPEVAEVMIDRRDRVMAQRLHRLRREGNDVVAVIGAGHHNGIQHALEELESGDTDPDPEISLPIRSSTRTVVRIPIN</sequence>
<accession>L9WW79</accession>
<comment type="caution">
    <text evidence="1">The sequence shown here is derived from an EMBL/GenBank/DDBJ whole genome shotgun (WGS) entry which is preliminary data.</text>
</comment>
<organism evidence="1 2">
    <name type="scientific">Natronococcus amylolyticus DSM 10524</name>
    <dbReference type="NCBI Taxonomy" id="1227497"/>
    <lineage>
        <taxon>Archaea</taxon>
        <taxon>Methanobacteriati</taxon>
        <taxon>Methanobacteriota</taxon>
        <taxon>Stenosarchaea group</taxon>
        <taxon>Halobacteria</taxon>
        <taxon>Halobacteriales</taxon>
        <taxon>Natrialbaceae</taxon>
        <taxon>Natronococcus</taxon>
    </lineage>
</organism>